<evidence type="ECO:0000256" key="3">
    <source>
        <dbReference type="ARBA" id="ARBA00022679"/>
    </source>
</evidence>
<dbReference type="EC" id="2.3.1.191" evidence="7"/>
<evidence type="ECO:0000256" key="7">
    <source>
        <dbReference type="HAMAP-Rule" id="MF_00523"/>
    </source>
</evidence>
<keyword evidence="2 7" id="KW-0441">Lipid A biosynthesis</keyword>
<dbReference type="InterPro" id="IPR001451">
    <property type="entry name" value="Hexapep"/>
</dbReference>
<comment type="similarity">
    <text evidence="7">Belongs to the transferase hexapeptide repeat family. LpxD subfamily.</text>
</comment>
<dbReference type="GO" id="GO:0016020">
    <property type="term" value="C:membrane"/>
    <property type="evidence" value="ECO:0007669"/>
    <property type="project" value="GOC"/>
</dbReference>
<keyword evidence="10" id="KW-1185">Reference proteome</keyword>
<dbReference type="PANTHER" id="PTHR43378">
    <property type="entry name" value="UDP-3-O-ACYLGLUCOSAMINE N-ACYLTRANSFERASE"/>
    <property type="match status" value="1"/>
</dbReference>
<evidence type="ECO:0000256" key="6">
    <source>
        <dbReference type="ARBA" id="ARBA00023315"/>
    </source>
</evidence>
<evidence type="ECO:0000313" key="10">
    <source>
        <dbReference type="Proteomes" id="UP000523821"/>
    </source>
</evidence>
<dbReference type="EMBL" id="JACHOO010000001">
    <property type="protein sequence ID" value="MBB5751313.1"/>
    <property type="molecule type" value="Genomic_DNA"/>
</dbReference>
<dbReference type="AlphaFoldDB" id="A0A7W9CSX2"/>
<keyword evidence="6 7" id="KW-0012">Acyltransferase</keyword>
<dbReference type="InterPro" id="IPR007691">
    <property type="entry name" value="LpxD"/>
</dbReference>
<evidence type="ECO:0000256" key="4">
    <source>
        <dbReference type="ARBA" id="ARBA00022737"/>
    </source>
</evidence>
<keyword evidence="4 7" id="KW-0677">Repeat</keyword>
<dbReference type="GO" id="GO:0103118">
    <property type="term" value="F:UDP-3-O-[(3R)-3-hydroxyacyl]-glucosamine N-acyltransferase activity"/>
    <property type="evidence" value="ECO:0007669"/>
    <property type="project" value="UniProtKB-EC"/>
</dbReference>
<evidence type="ECO:0000256" key="1">
    <source>
        <dbReference type="ARBA" id="ARBA00022516"/>
    </source>
</evidence>
<keyword evidence="5 7" id="KW-0443">Lipid metabolism</keyword>
<comment type="subunit">
    <text evidence="7">Homotrimer.</text>
</comment>
<dbReference type="Gene3D" id="2.160.10.10">
    <property type="entry name" value="Hexapeptide repeat proteins"/>
    <property type="match status" value="1"/>
</dbReference>
<dbReference type="NCBIfam" id="NF002060">
    <property type="entry name" value="PRK00892.1"/>
    <property type="match status" value="1"/>
</dbReference>
<dbReference type="NCBIfam" id="TIGR01853">
    <property type="entry name" value="lipid_A_lpxD"/>
    <property type="match status" value="1"/>
</dbReference>
<evidence type="ECO:0000313" key="9">
    <source>
        <dbReference type="EMBL" id="MBB5751313.1"/>
    </source>
</evidence>
<comment type="pathway">
    <text evidence="7">Bacterial outer membrane biogenesis; LPS lipid A biosynthesis.</text>
</comment>
<comment type="caution">
    <text evidence="9">The sequence shown here is derived from an EMBL/GenBank/DDBJ whole genome shotgun (WGS) entry which is preliminary data.</text>
</comment>
<reference evidence="9 10" key="1">
    <citation type="submission" date="2020-08" db="EMBL/GenBank/DDBJ databases">
        <title>Genomic Encyclopedia of Type Strains, Phase IV (KMG-IV): sequencing the most valuable type-strain genomes for metagenomic binning, comparative biology and taxonomic classification.</title>
        <authorList>
            <person name="Goeker M."/>
        </authorList>
    </citation>
    <scope>NUCLEOTIDE SEQUENCE [LARGE SCALE GENOMIC DNA]</scope>
    <source>
        <strain evidence="9 10">DSM 16268</strain>
    </source>
</reference>
<dbReference type="Proteomes" id="UP000523821">
    <property type="component" value="Unassembled WGS sequence"/>
</dbReference>
<dbReference type="PROSITE" id="PS00101">
    <property type="entry name" value="HEXAPEP_TRANSFERASES"/>
    <property type="match status" value="1"/>
</dbReference>
<dbReference type="RefSeq" id="WP_183851879.1">
    <property type="nucleotide sequence ID" value="NZ_JACHOO010000001.1"/>
</dbReference>
<evidence type="ECO:0000256" key="2">
    <source>
        <dbReference type="ARBA" id="ARBA00022556"/>
    </source>
</evidence>
<dbReference type="GO" id="GO:0016410">
    <property type="term" value="F:N-acyltransferase activity"/>
    <property type="evidence" value="ECO:0007669"/>
    <property type="project" value="InterPro"/>
</dbReference>
<dbReference type="InterPro" id="IPR018357">
    <property type="entry name" value="Hexapep_transf_CS"/>
</dbReference>
<comment type="function">
    <text evidence="7">Catalyzes the N-acylation of UDP-3-O-acylglucosamine using 3-hydroxyacyl-ACP as the acyl donor. Is involved in the biosynthesis of lipid A, a phosphorylated glycolipid that anchors the lipopolysaccharide to the outer membrane of the cell.</text>
</comment>
<sequence>MADPVFFRAAQAMPLGVVAELTGASLLRPELAGRLVSGVAPLDSAGPSDLTFLDNARYAGQLAATRAGGCFLARRFADGLPADVAGLITDRPHEAYVAALRRLFPEALRPLPVTSGAGVAAGAHVDPTARLEPGVRVEPGAVIGAAAEIGAGSLIGPGAVIGPEVRIGRDSTIGAGATVVHALIGNRVILHPGVRIGQDGFGYLMSPRGHAKIPQIGRVVIQDDVEIGANTTVDRGANRDTVVGEGTKIDNQVQIGHNVVIGRHCVIVAQVGISGSATLEDFVAIGGQSGVNGHVRIGMGAQIAAVSVVKDDVPAGARYGGVPARPIKEWYRAEMTLQRLARGGGAGGRTPGGEQ</sequence>
<evidence type="ECO:0000256" key="5">
    <source>
        <dbReference type="ARBA" id="ARBA00023098"/>
    </source>
</evidence>
<proteinExistence type="inferred from homology"/>
<dbReference type="Pfam" id="PF04613">
    <property type="entry name" value="LpxD"/>
    <property type="match status" value="1"/>
</dbReference>
<name>A0A7W9CSX2_9HYPH</name>
<feature type="active site" description="Proton acceptor" evidence="7">
    <location>
        <position position="257"/>
    </location>
</feature>
<keyword evidence="1 7" id="KW-0444">Lipid biosynthesis</keyword>
<dbReference type="SUPFAM" id="SSF51161">
    <property type="entry name" value="Trimeric LpxA-like enzymes"/>
    <property type="match status" value="1"/>
</dbReference>
<dbReference type="CDD" id="cd03352">
    <property type="entry name" value="LbH_LpxD"/>
    <property type="match status" value="1"/>
</dbReference>
<dbReference type="Pfam" id="PF00132">
    <property type="entry name" value="Hexapep"/>
    <property type="match status" value="2"/>
</dbReference>
<organism evidence="9 10">
    <name type="scientific">Prosthecomicrobium pneumaticum</name>
    <dbReference type="NCBI Taxonomy" id="81895"/>
    <lineage>
        <taxon>Bacteria</taxon>
        <taxon>Pseudomonadati</taxon>
        <taxon>Pseudomonadota</taxon>
        <taxon>Alphaproteobacteria</taxon>
        <taxon>Hyphomicrobiales</taxon>
        <taxon>Kaistiaceae</taxon>
        <taxon>Prosthecomicrobium</taxon>
    </lineage>
</organism>
<dbReference type="InterPro" id="IPR011004">
    <property type="entry name" value="Trimer_LpxA-like_sf"/>
</dbReference>
<keyword evidence="3 7" id="KW-0808">Transferase</keyword>
<dbReference type="GO" id="GO:0009245">
    <property type="term" value="P:lipid A biosynthetic process"/>
    <property type="evidence" value="ECO:0007669"/>
    <property type="project" value="UniProtKB-UniRule"/>
</dbReference>
<dbReference type="Gene3D" id="3.40.1390.10">
    <property type="entry name" value="MurE/MurF, N-terminal domain"/>
    <property type="match status" value="1"/>
</dbReference>
<comment type="catalytic activity">
    <reaction evidence="7">
        <text>a UDP-3-O-[(3R)-3-hydroxyacyl]-alpha-D-glucosamine + a (3R)-hydroxyacyl-[ACP] = a UDP-2-N,3-O-bis[(3R)-3-hydroxyacyl]-alpha-D-glucosamine + holo-[ACP] + H(+)</text>
        <dbReference type="Rhea" id="RHEA:53836"/>
        <dbReference type="Rhea" id="RHEA-COMP:9685"/>
        <dbReference type="Rhea" id="RHEA-COMP:9945"/>
        <dbReference type="ChEBI" id="CHEBI:15378"/>
        <dbReference type="ChEBI" id="CHEBI:64479"/>
        <dbReference type="ChEBI" id="CHEBI:78827"/>
        <dbReference type="ChEBI" id="CHEBI:137740"/>
        <dbReference type="ChEBI" id="CHEBI:137748"/>
        <dbReference type="EC" id="2.3.1.191"/>
    </reaction>
</comment>
<dbReference type="PANTHER" id="PTHR43378:SF2">
    <property type="entry name" value="UDP-3-O-ACYLGLUCOSAMINE N-ACYLTRANSFERASE 1, MITOCHONDRIAL-RELATED"/>
    <property type="match status" value="1"/>
</dbReference>
<evidence type="ECO:0000259" key="8">
    <source>
        <dbReference type="Pfam" id="PF04613"/>
    </source>
</evidence>
<dbReference type="UniPathway" id="UPA00973"/>
<dbReference type="InterPro" id="IPR020573">
    <property type="entry name" value="UDP_GlcNAc_AcTrfase_non-rep"/>
</dbReference>
<feature type="domain" description="UDP-3-O-[3-hydroxymyristoyl] glucosamine N-acyltransferase non-repeat region" evidence="8">
    <location>
        <begin position="35"/>
        <end position="101"/>
    </location>
</feature>
<dbReference type="HAMAP" id="MF_00523">
    <property type="entry name" value="LpxD"/>
    <property type="match status" value="1"/>
</dbReference>
<protein>
    <recommendedName>
        <fullName evidence="7">UDP-3-O-acylglucosamine N-acyltransferase</fullName>
        <ecNumber evidence="7">2.3.1.191</ecNumber>
    </recommendedName>
</protein>
<gene>
    <name evidence="7" type="primary">lpxD</name>
    <name evidence="9" type="ORF">GGQ63_000356</name>
</gene>
<accession>A0A7W9CSX2</accession>